<dbReference type="InterPro" id="IPR021778">
    <property type="entry name" value="Se/S_carrier-like"/>
</dbReference>
<sequence>MEYNVLFFTHSGAMKFSRKVKSMDIPCKLMPVPRALSSNCSISARIRYDGEIENLIDDEIEKIFLSENSENRLLYEAE</sequence>
<proteinExistence type="predicted"/>
<evidence type="ECO:0000313" key="2">
    <source>
        <dbReference type="EMBL" id="SHJ44519.1"/>
    </source>
</evidence>
<dbReference type="OrthoDB" id="3192849at2"/>
<dbReference type="EMBL" id="FQZL01000021">
    <property type="protein sequence ID" value="SHJ44519.1"/>
    <property type="molecule type" value="Genomic_DNA"/>
</dbReference>
<dbReference type="STRING" id="1121476.SAMN02745751_02575"/>
<dbReference type="Pfam" id="PF11823">
    <property type="entry name" value="Se_S_carrier"/>
    <property type="match status" value="1"/>
</dbReference>
<organism evidence="2 3">
    <name type="scientific">Dethiosulfatibacter aminovorans DSM 17477</name>
    <dbReference type="NCBI Taxonomy" id="1121476"/>
    <lineage>
        <taxon>Bacteria</taxon>
        <taxon>Bacillati</taxon>
        <taxon>Bacillota</taxon>
        <taxon>Tissierellia</taxon>
        <taxon>Dethiosulfatibacter</taxon>
    </lineage>
</organism>
<name>A0A1M6JCT4_9FIRM</name>
<dbReference type="Proteomes" id="UP000184052">
    <property type="component" value="Unassembled WGS sequence"/>
</dbReference>
<protein>
    <recommendedName>
        <fullName evidence="1">Putative Se/S carrier protein-like domain-containing protein</fullName>
    </recommendedName>
</protein>
<accession>A0A1M6JCT4</accession>
<reference evidence="2 3" key="1">
    <citation type="submission" date="2016-11" db="EMBL/GenBank/DDBJ databases">
        <authorList>
            <person name="Jaros S."/>
            <person name="Januszkiewicz K."/>
            <person name="Wedrychowicz H."/>
        </authorList>
    </citation>
    <scope>NUCLEOTIDE SEQUENCE [LARGE SCALE GENOMIC DNA]</scope>
    <source>
        <strain evidence="2 3">DSM 17477</strain>
    </source>
</reference>
<keyword evidence="3" id="KW-1185">Reference proteome</keyword>
<evidence type="ECO:0000313" key="3">
    <source>
        <dbReference type="Proteomes" id="UP000184052"/>
    </source>
</evidence>
<dbReference type="RefSeq" id="WP_073049986.1">
    <property type="nucleotide sequence ID" value="NZ_FQZL01000021.1"/>
</dbReference>
<evidence type="ECO:0000259" key="1">
    <source>
        <dbReference type="Pfam" id="PF11823"/>
    </source>
</evidence>
<gene>
    <name evidence="2" type="ORF">SAMN02745751_02575</name>
</gene>
<feature type="domain" description="Putative Se/S carrier protein-like" evidence="1">
    <location>
        <begin position="3"/>
        <end position="56"/>
    </location>
</feature>
<dbReference type="AlphaFoldDB" id="A0A1M6JCT4"/>